<keyword evidence="2" id="KW-0645">Protease</keyword>
<protein>
    <recommendedName>
        <fullName evidence="6">Proline-specific endopeptidase</fullName>
    </recommendedName>
</protein>
<dbReference type="PRINTS" id="PR00862">
    <property type="entry name" value="PROLIGOPTASE"/>
</dbReference>
<dbReference type="PANTHER" id="PTHR11757:SF19">
    <property type="entry name" value="PROLYL ENDOPEPTIDASE-LIKE"/>
    <property type="match status" value="1"/>
</dbReference>
<proteinExistence type="inferred from homology"/>
<feature type="chain" id="PRO_5042007352" description="Proline-specific endopeptidase" evidence="7">
    <location>
        <begin position="20"/>
        <end position="710"/>
    </location>
</feature>
<comment type="similarity">
    <text evidence="1">Belongs to the peptidase S9A family.</text>
</comment>
<dbReference type="InterPro" id="IPR023302">
    <property type="entry name" value="Pept_S9A_N"/>
</dbReference>
<gene>
    <name evidence="10" type="ORF">EGI31_03125</name>
</gene>
<dbReference type="GO" id="GO:0006508">
    <property type="term" value="P:proteolysis"/>
    <property type="evidence" value="ECO:0007669"/>
    <property type="project" value="UniProtKB-KW"/>
</dbReference>
<evidence type="ECO:0000256" key="1">
    <source>
        <dbReference type="ARBA" id="ARBA00005228"/>
    </source>
</evidence>
<evidence type="ECO:0000313" key="10">
    <source>
        <dbReference type="EMBL" id="MCP9761933.1"/>
    </source>
</evidence>
<comment type="caution">
    <text evidence="10">The sequence shown here is derived from an EMBL/GenBank/DDBJ whole genome shotgun (WGS) entry which is preliminary data.</text>
</comment>
<evidence type="ECO:0000256" key="6">
    <source>
        <dbReference type="ARBA" id="ARBA00081187"/>
    </source>
</evidence>
<feature type="domain" description="Peptidase S9A N-terminal" evidence="9">
    <location>
        <begin position="30"/>
        <end position="432"/>
    </location>
</feature>
<dbReference type="InterPro" id="IPR001375">
    <property type="entry name" value="Peptidase_S9_cat"/>
</dbReference>
<dbReference type="Gene3D" id="2.130.10.120">
    <property type="entry name" value="Prolyl oligopeptidase, N-terminal domain"/>
    <property type="match status" value="1"/>
</dbReference>
<evidence type="ECO:0000256" key="3">
    <source>
        <dbReference type="ARBA" id="ARBA00022801"/>
    </source>
</evidence>
<name>A0AAE3KRA8_9BACT</name>
<dbReference type="SUPFAM" id="SSF53474">
    <property type="entry name" value="alpha/beta-Hydrolases"/>
    <property type="match status" value="1"/>
</dbReference>
<evidence type="ECO:0000313" key="11">
    <source>
        <dbReference type="Proteomes" id="UP001204144"/>
    </source>
</evidence>
<feature type="domain" description="Peptidase S9 prolyl oligopeptidase catalytic" evidence="8">
    <location>
        <begin position="492"/>
        <end position="704"/>
    </location>
</feature>
<keyword evidence="4" id="KW-0720">Serine protease</keyword>
<dbReference type="Pfam" id="PF00326">
    <property type="entry name" value="Peptidase_S9"/>
    <property type="match status" value="1"/>
</dbReference>
<keyword evidence="11" id="KW-1185">Reference proteome</keyword>
<dbReference type="InterPro" id="IPR029058">
    <property type="entry name" value="AB_hydrolase_fold"/>
</dbReference>
<dbReference type="EMBL" id="RJUF01000004">
    <property type="protein sequence ID" value="MCP9761933.1"/>
    <property type="molecule type" value="Genomic_DNA"/>
</dbReference>
<dbReference type="Proteomes" id="UP001204144">
    <property type="component" value="Unassembled WGS sequence"/>
</dbReference>
<accession>A0AAE3KRA8</accession>
<keyword evidence="3" id="KW-0378">Hydrolase</keyword>
<evidence type="ECO:0000259" key="8">
    <source>
        <dbReference type="Pfam" id="PF00326"/>
    </source>
</evidence>
<dbReference type="Gene3D" id="3.40.50.1820">
    <property type="entry name" value="alpha/beta hydrolase"/>
    <property type="match status" value="1"/>
</dbReference>
<dbReference type="InterPro" id="IPR002470">
    <property type="entry name" value="Peptidase_S9A"/>
</dbReference>
<dbReference type="PANTHER" id="PTHR11757">
    <property type="entry name" value="PROTEASE FAMILY S9A OLIGOPEPTIDASE"/>
    <property type="match status" value="1"/>
</dbReference>
<dbReference type="InterPro" id="IPR051543">
    <property type="entry name" value="Serine_Peptidase_S9A"/>
</dbReference>
<evidence type="ECO:0000256" key="4">
    <source>
        <dbReference type="ARBA" id="ARBA00022825"/>
    </source>
</evidence>
<dbReference type="AlphaFoldDB" id="A0AAE3KRA8"/>
<comment type="function">
    <text evidence="5">Cleaves peptide bonds on the C-terminal side of prolyl residues within peptides that are up to approximately 30 amino acids long. Has an absolute requirement for an X-Pro bond in the trans configuration immediately preceding the Pro-Y scissible bond.</text>
</comment>
<dbReference type="Pfam" id="PF02897">
    <property type="entry name" value="Peptidase_S9_N"/>
    <property type="match status" value="1"/>
</dbReference>
<dbReference type="FunFam" id="3.40.50.1820:FF:000005">
    <property type="entry name" value="Prolyl endopeptidase"/>
    <property type="match status" value="1"/>
</dbReference>
<evidence type="ECO:0000256" key="5">
    <source>
        <dbReference type="ARBA" id="ARBA00060121"/>
    </source>
</evidence>
<evidence type="ECO:0000256" key="2">
    <source>
        <dbReference type="ARBA" id="ARBA00022670"/>
    </source>
</evidence>
<reference evidence="10 11" key="1">
    <citation type="submission" date="2018-11" db="EMBL/GenBank/DDBJ databases">
        <title>Novel bacteria species description.</title>
        <authorList>
            <person name="Han J.-H."/>
        </authorList>
    </citation>
    <scope>NUCLEOTIDE SEQUENCE [LARGE SCALE GENOMIC DNA]</scope>
    <source>
        <strain evidence="10 11">KCTC23259</strain>
    </source>
</reference>
<dbReference type="GO" id="GO:0004252">
    <property type="term" value="F:serine-type endopeptidase activity"/>
    <property type="evidence" value="ECO:0007669"/>
    <property type="project" value="InterPro"/>
</dbReference>
<keyword evidence="7" id="KW-0732">Signal</keyword>
<evidence type="ECO:0000259" key="9">
    <source>
        <dbReference type="Pfam" id="PF02897"/>
    </source>
</evidence>
<sequence length="710" mass="81130">MKKTLLVLLNIIAINVLMAQKMTSAGLTAPKATKKPHPMTIHNHTRVDDYYWLNKREDSEVIDYLNAENTYTEKVMSSLESQKNALFEEMKGRIKEKDESVPYKDGSYFYYSKFVEGGEYPVFCRKYKSLDAAEEIMLDGNQMAKGHTYFSIGGFEISDNEEIIAFGEDTVSRRNYILQFKNLKTGQLYPEKIPNTEGGSYAWAADNKTFFYVVRDQQTLLGNKVYKHILGTDPKTDVLVYEEKNNQYYMGIGRMKSKKYVVIFSEQNGIATEYQLINATTPNVAPKTFLKRKNGLEYYLEHYENKFFIRTNLGNSPNYQLMEVDEKLGGNPKNWKTKIAHRNDVFLEGLEVFKNHLVLQERKEGLIQLRIMDQKTQKEHFLDFGEPTYDAYIGTNPEFDTNTLRFGYNSMTTPNSTFDYDMNTKAKVLKKEQEVLGGFDKSNYKTERIYVTARDGAKIPVSIVYHKNTKIDGNSPLLQYAYGSYGSSMDASFSSTRLSLLNRGFVYAIAHIRGGQEMGRQWYEDGKMFKKINTFNDFVDCSKALIDLKYTSKDNLFAMGGSAGGLLMGAIINQSPELYKGVVAAVPFVDVVTTMLDESIPLTTGEFEEWGNPKNKASYDYMLSYSPYDNLEKKKYPNMLVTTGLHDSQVQYWEPAKWVAKLRDYKTDDNILLLHTDMTSGHGGASGRFSALKNTALMYTFILGLAQKLN</sequence>
<feature type="signal peptide" evidence="7">
    <location>
        <begin position="1"/>
        <end position="19"/>
    </location>
</feature>
<evidence type="ECO:0000256" key="7">
    <source>
        <dbReference type="SAM" id="SignalP"/>
    </source>
</evidence>
<dbReference type="SUPFAM" id="SSF50993">
    <property type="entry name" value="Peptidase/esterase 'gauge' domain"/>
    <property type="match status" value="1"/>
</dbReference>
<organism evidence="10 11">
    <name type="scientific">Lacihabitans soyangensis</name>
    <dbReference type="NCBI Taxonomy" id="869394"/>
    <lineage>
        <taxon>Bacteria</taxon>
        <taxon>Pseudomonadati</taxon>
        <taxon>Bacteroidota</taxon>
        <taxon>Cytophagia</taxon>
        <taxon>Cytophagales</taxon>
        <taxon>Leadbetterellaceae</taxon>
        <taxon>Lacihabitans</taxon>
    </lineage>
</organism>
<dbReference type="RefSeq" id="WP_255035681.1">
    <property type="nucleotide sequence ID" value="NZ_RJUF01000004.1"/>
</dbReference>